<dbReference type="CDD" id="cd17933">
    <property type="entry name" value="DEXSc_RecD-like"/>
    <property type="match status" value="1"/>
</dbReference>
<keyword evidence="2" id="KW-0067">ATP-binding</keyword>
<dbReference type="SUPFAM" id="SSF52540">
    <property type="entry name" value="P-loop containing nucleoside triphosphate hydrolases"/>
    <property type="match status" value="1"/>
</dbReference>
<dbReference type="InterPro" id="IPR055446">
    <property type="entry name" value="RecD2_N_OB"/>
</dbReference>
<dbReference type="InterPro" id="IPR027417">
    <property type="entry name" value="P-loop_NTPase"/>
</dbReference>
<evidence type="ECO:0000256" key="3">
    <source>
        <dbReference type="SAM" id="MobiDB-lite"/>
    </source>
</evidence>
<dbReference type="EMBL" id="OJIN01000146">
    <property type="protein sequence ID" value="SPD74342.1"/>
    <property type="molecule type" value="Genomic_DNA"/>
</dbReference>
<dbReference type="CDD" id="cd18809">
    <property type="entry name" value="SF1_C_RecD"/>
    <property type="match status" value="1"/>
</dbReference>
<dbReference type="InterPro" id="IPR050534">
    <property type="entry name" value="Coronavir_polyprotein_1ab"/>
</dbReference>
<accession>A0A445MY89</accession>
<dbReference type="Pfam" id="PF13538">
    <property type="entry name" value="UvrD_C_2"/>
    <property type="match status" value="1"/>
</dbReference>
<sequence>MRRGGSGPPGHSRRPLPLRSASQRRPGSSAFHRRRFRYPGVFLLRPAGCLPVRGGISTQVSPEGIETMRTRSNNQSVTVRGRIEAVFYAGPRFSAGRLTTADGDEVQFAGRLFARENEPVVLNGRWVTHPKYGRQFEVEGMEYDLDLDADGLANYLANHPEMKGVGPVKARLIAERFGHDFDRIITDDPGQIAEAARLSPDAVQKLRAEWLKTRETNKAITWLAAFDLTHHQVTSLVKKFGNDALGLLKADPYIIVREVRGFGFKRVDKIARKMGTAKDDPARIRAGVLHCVNESLDQGDCWIEFEELVDQANVLLVMDILDSRDRIEQTLDRLIDEKVLVCVSHGGRFLVAKPEIRAMEEDLAKVFRNGGAPNPHFPDRDRLPDMVAETAPQLNAGQRQAAITTLRHSISLISGGAGSGKTFTVSAITGVYEEQGLRVILAAPTGKAAKRLEQVVGHPAGTIHRLLGFNGKDYARGPDDPIDADVIIVDEVSMVDVPLAWHLFQSIDLERTAVVLVGDHNQLPPVGPGNLLRDLVQSRMVPTVLLDQVVRQAGILKENCIAVLNGEVRKTSDAEPSGRRAWYVVDQFTDQWDAQRFVLDLFENVLVERLGFDLLTDVQLLTPTHKGPLGTRDLNCELQRLVQRRLWNVEAPPTTPGRRPKFLAQDKVIQTRNNYEIGVMNGAMGVILHVGRDGSLSLDFDGIPVEIEAGSPNLQDIQLAYALTIHKAQGSEFPCAVVVVHKAHSFMHHRNLLYTGVTRARQTTVLVGDRWGISNCARKRKQDDRRTFLSLLLDAGRLEESRVPATTGQ</sequence>
<dbReference type="PANTHER" id="PTHR43788">
    <property type="entry name" value="DNA2/NAM7 HELICASE FAMILY MEMBER"/>
    <property type="match status" value="1"/>
</dbReference>
<dbReference type="Gene3D" id="3.40.50.300">
    <property type="entry name" value="P-loop containing nucleotide triphosphate hydrolases"/>
    <property type="match status" value="2"/>
</dbReference>
<dbReference type="Gene3D" id="1.10.10.2220">
    <property type="match status" value="1"/>
</dbReference>
<gene>
    <name evidence="5" type="ORF">PITCH_A230028</name>
</gene>
<dbReference type="InterPro" id="IPR003593">
    <property type="entry name" value="AAA+_ATPase"/>
</dbReference>
<organism evidence="5">
    <name type="scientific">uncultured Desulfobacterium sp</name>
    <dbReference type="NCBI Taxonomy" id="201089"/>
    <lineage>
        <taxon>Bacteria</taxon>
        <taxon>Pseudomonadati</taxon>
        <taxon>Thermodesulfobacteriota</taxon>
        <taxon>Desulfobacteria</taxon>
        <taxon>Desulfobacterales</taxon>
        <taxon>Desulfobacteriaceae</taxon>
        <taxon>Desulfobacterium</taxon>
        <taxon>environmental samples</taxon>
    </lineage>
</organism>
<evidence type="ECO:0000313" key="5">
    <source>
        <dbReference type="EMBL" id="SPD74342.1"/>
    </source>
</evidence>
<dbReference type="Pfam" id="PF23139">
    <property type="entry name" value="OB_YrrC"/>
    <property type="match status" value="1"/>
</dbReference>
<dbReference type="Pfam" id="PF14490">
    <property type="entry name" value="HHH_RecD2"/>
    <property type="match status" value="1"/>
</dbReference>
<protein>
    <submittedName>
        <fullName evidence="5">UvrD/REP helicase</fullName>
    </submittedName>
</protein>
<dbReference type="GO" id="GO:0003678">
    <property type="term" value="F:DNA helicase activity"/>
    <property type="evidence" value="ECO:0007669"/>
    <property type="project" value="UniProtKB-ARBA"/>
</dbReference>
<feature type="region of interest" description="Disordered" evidence="3">
    <location>
        <begin position="1"/>
        <end position="30"/>
    </location>
</feature>
<name>A0A445MY89_9BACT</name>
<dbReference type="SMART" id="SM00382">
    <property type="entry name" value="AAA"/>
    <property type="match status" value="1"/>
</dbReference>
<keyword evidence="5" id="KW-0347">Helicase</keyword>
<dbReference type="InterPro" id="IPR029493">
    <property type="entry name" value="RecD2-like_HHH"/>
</dbReference>
<dbReference type="AlphaFoldDB" id="A0A445MY89"/>
<evidence type="ECO:0000256" key="2">
    <source>
        <dbReference type="ARBA" id="ARBA00022840"/>
    </source>
</evidence>
<dbReference type="InterPro" id="IPR027785">
    <property type="entry name" value="UvrD-like_helicase_C"/>
</dbReference>
<dbReference type="PANTHER" id="PTHR43788:SF6">
    <property type="entry name" value="DNA HELICASE B"/>
    <property type="match status" value="1"/>
</dbReference>
<proteinExistence type="predicted"/>
<keyword evidence="1" id="KW-0547">Nucleotide-binding</keyword>
<feature type="domain" description="AAA+ ATPase" evidence="4">
    <location>
        <begin position="407"/>
        <end position="546"/>
    </location>
</feature>
<evidence type="ECO:0000259" key="4">
    <source>
        <dbReference type="SMART" id="SM00382"/>
    </source>
</evidence>
<keyword evidence="5" id="KW-0378">Hydrolase</keyword>
<evidence type="ECO:0000256" key="1">
    <source>
        <dbReference type="ARBA" id="ARBA00022741"/>
    </source>
</evidence>
<dbReference type="Pfam" id="PF13604">
    <property type="entry name" value="AAA_30"/>
    <property type="match status" value="1"/>
</dbReference>
<dbReference type="Gene3D" id="2.30.30.940">
    <property type="match status" value="1"/>
</dbReference>
<dbReference type="GO" id="GO:0005524">
    <property type="term" value="F:ATP binding"/>
    <property type="evidence" value="ECO:0007669"/>
    <property type="project" value="UniProtKB-KW"/>
</dbReference>
<reference evidence="5" key="1">
    <citation type="submission" date="2018-01" db="EMBL/GenBank/DDBJ databases">
        <authorList>
            <person name="Regsiter A."/>
            <person name="William W."/>
        </authorList>
    </citation>
    <scope>NUCLEOTIDE SEQUENCE</scope>
    <source>
        <strain evidence="5">TRIP AH-1</strain>
    </source>
</reference>